<dbReference type="CDD" id="cd00403">
    <property type="entry name" value="Ribosomal_L1"/>
    <property type="match status" value="1"/>
</dbReference>
<dbReference type="InterPro" id="IPR023674">
    <property type="entry name" value="Ribosomal_uL1-like"/>
</dbReference>
<dbReference type="AlphaFoldDB" id="A0A9P0AZJ6"/>
<evidence type="ECO:0000256" key="1">
    <source>
        <dbReference type="ARBA" id="ARBA00010531"/>
    </source>
</evidence>
<dbReference type="PANTHER" id="PTHR36427:SF3">
    <property type="entry name" value="LARGE RIBOSOMAL SUBUNIT PROTEIN UL1M"/>
    <property type="match status" value="1"/>
</dbReference>
<keyword evidence="2" id="KW-0689">Ribosomal protein</keyword>
<keyword evidence="6" id="KW-1185">Reference proteome</keyword>
<organism evidence="5 6">
    <name type="scientific">Brassicogethes aeneus</name>
    <name type="common">Rape pollen beetle</name>
    <name type="synonym">Meligethes aeneus</name>
    <dbReference type="NCBI Taxonomy" id="1431903"/>
    <lineage>
        <taxon>Eukaryota</taxon>
        <taxon>Metazoa</taxon>
        <taxon>Ecdysozoa</taxon>
        <taxon>Arthropoda</taxon>
        <taxon>Hexapoda</taxon>
        <taxon>Insecta</taxon>
        <taxon>Pterygota</taxon>
        <taxon>Neoptera</taxon>
        <taxon>Endopterygota</taxon>
        <taxon>Coleoptera</taxon>
        <taxon>Polyphaga</taxon>
        <taxon>Cucujiformia</taxon>
        <taxon>Nitidulidae</taxon>
        <taxon>Meligethinae</taxon>
        <taxon>Brassicogethes</taxon>
    </lineage>
</organism>
<dbReference type="Pfam" id="PF00687">
    <property type="entry name" value="Ribosomal_L1"/>
    <property type="match status" value="1"/>
</dbReference>
<dbReference type="GO" id="GO:1990904">
    <property type="term" value="C:ribonucleoprotein complex"/>
    <property type="evidence" value="ECO:0007669"/>
    <property type="project" value="UniProtKB-KW"/>
</dbReference>
<dbReference type="InterPro" id="IPR028364">
    <property type="entry name" value="Ribosomal_uL1/biogenesis"/>
</dbReference>
<protein>
    <recommendedName>
        <fullName evidence="7">39S ribosomal protein L1, mitochondrial</fullName>
    </recommendedName>
</protein>
<accession>A0A9P0AZJ6</accession>
<reference evidence="5" key="1">
    <citation type="submission" date="2021-12" db="EMBL/GenBank/DDBJ databases">
        <authorList>
            <person name="King R."/>
        </authorList>
    </citation>
    <scope>NUCLEOTIDE SEQUENCE</scope>
</reference>
<dbReference type="EMBL" id="OV121134">
    <property type="protein sequence ID" value="CAH0553170.1"/>
    <property type="molecule type" value="Genomic_DNA"/>
</dbReference>
<dbReference type="SUPFAM" id="SSF56808">
    <property type="entry name" value="Ribosomal protein L1"/>
    <property type="match status" value="1"/>
</dbReference>
<name>A0A9P0AZJ6_BRAAE</name>
<sequence>MFLNSIKQFSTIVQNHVNVNHILSQSVKSIQVRNYAARKGTRDRKAKKKVKAEVVKVGFVPHNQRNKLKLLAQREPLKFDDSWKRNPTDDVYVAKYYKWVVYPFAEAVKCHQETHSPEMYNKPNANLHVTIELNMQGEKKTRFVDNFTSVVKVPYNFDHGEERTIVVFSKNPDEQNEAITAGATLSGGSDLIKQIQNGDVSLQDFQYCIAHPNILPELVQLRGLMKKKFPNPKMGTLDVNLGKVVDKFLNGVKYQAVKDDYEKEFGCIKTVIGSLDMDIKHLEENFSVLINDVNSMKPRRPGTFIDRCILWSPPSQEVLKVDHAVFLKELNSKGSQNVFEKQEDYDKEEEEEKGERVAL</sequence>
<dbReference type="Gene3D" id="3.40.50.790">
    <property type="match status" value="1"/>
</dbReference>
<evidence type="ECO:0000256" key="4">
    <source>
        <dbReference type="SAM" id="MobiDB-lite"/>
    </source>
</evidence>
<feature type="region of interest" description="Disordered" evidence="4">
    <location>
        <begin position="337"/>
        <end position="359"/>
    </location>
</feature>
<dbReference type="PANTHER" id="PTHR36427">
    <property type="entry name" value="54S RIBOSOMAL PROTEIN L1, MITOCHONDRIAL"/>
    <property type="match status" value="1"/>
</dbReference>
<dbReference type="GO" id="GO:0005840">
    <property type="term" value="C:ribosome"/>
    <property type="evidence" value="ECO:0007669"/>
    <property type="project" value="UniProtKB-KW"/>
</dbReference>
<gene>
    <name evidence="5" type="ORF">MELIAE_LOCUS5255</name>
</gene>
<keyword evidence="3" id="KW-0687">Ribonucleoprotein</keyword>
<evidence type="ECO:0000256" key="3">
    <source>
        <dbReference type="ARBA" id="ARBA00023274"/>
    </source>
</evidence>
<proteinExistence type="inferred from homology"/>
<dbReference type="Proteomes" id="UP001154078">
    <property type="component" value="Chromosome 3"/>
</dbReference>
<dbReference type="OrthoDB" id="1747252at2759"/>
<evidence type="ECO:0000313" key="6">
    <source>
        <dbReference type="Proteomes" id="UP001154078"/>
    </source>
</evidence>
<comment type="similarity">
    <text evidence="1">Belongs to the universal ribosomal protein uL1 family.</text>
</comment>
<dbReference type="Gene3D" id="3.30.190.20">
    <property type="match status" value="1"/>
</dbReference>
<dbReference type="InterPro" id="IPR016095">
    <property type="entry name" value="Ribosomal_uL1_3-a/b-sand"/>
</dbReference>
<evidence type="ECO:0000313" key="5">
    <source>
        <dbReference type="EMBL" id="CAH0553170.1"/>
    </source>
</evidence>
<feature type="compositionally biased region" description="Acidic residues" evidence="4">
    <location>
        <begin position="343"/>
        <end position="352"/>
    </location>
</feature>
<evidence type="ECO:0000256" key="2">
    <source>
        <dbReference type="ARBA" id="ARBA00022980"/>
    </source>
</evidence>
<evidence type="ECO:0008006" key="7">
    <source>
        <dbReference type="Google" id="ProtNLM"/>
    </source>
</evidence>